<dbReference type="Proteomes" id="UP001225356">
    <property type="component" value="Unassembled WGS sequence"/>
</dbReference>
<feature type="region of interest" description="Disordered" evidence="1">
    <location>
        <begin position="1"/>
        <end position="37"/>
    </location>
</feature>
<evidence type="ECO:0000313" key="3">
    <source>
        <dbReference type="Proteomes" id="UP001225356"/>
    </source>
</evidence>
<proteinExistence type="predicted"/>
<reference evidence="2 3" key="1">
    <citation type="submission" date="2023-07" db="EMBL/GenBank/DDBJ databases">
        <title>Sequencing the genomes of 1000 actinobacteria strains.</title>
        <authorList>
            <person name="Klenk H.-P."/>
        </authorList>
    </citation>
    <scope>NUCLEOTIDE SEQUENCE [LARGE SCALE GENOMIC DNA]</scope>
    <source>
        <strain evidence="2 3">DSM 46740</strain>
    </source>
</reference>
<sequence length="55" mass="5836">MPQEKTKRSGVGGTPGAPLPDPCPVEGGRVRSPSSLGLETPVHFTRFFQRSAQSV</sequence>
<gene>
    <name evidence="2" type="ORF">J2853_005143</name>
</gene>
<evidence type="ECO:0000256" key="1">
    <source>
        <dbReference type="SAM" id="MobiDB-lite"/>
    </source>
</evidence>
<dbReference type="EMBL" id="JAUSQU010000001">
    <property type="protein sequence ID" value="MDP9845932.1"/>
    <property type="molecule type" value="Genomic_DNA"/>
</dbReference>
<name>A0ABT9QGW4_9ACTN</name>
<keyword evidence="3" id="KW-1185">Reference proteome</keyword>
<accession>A0ABT9QGW4</accession>
<protein>
    <submittedName>
        <fullName evidence="2">Uncharacterized protein</fullName>
    </submittedName>
</protein>
<comment type="caution">
    <text evidence="2">The sequence shown here is derived from an EMBL/GenBank/DDBJ whole genome shotgun (WGS) entry which is preliminary data.</text>
</comment>
<evidence type="ECO:0000313" key="2">
    <source>
        <dbReference type="EMBL" id="MDP9845932.1"/>
    </source>
</evidence>
<organism evidence="2 3">
    <name type="scientific">Streptosporangium lutulentum</name>
    <dbReference type="NCBI Taxonomy" id="1461250"/>
    <lineage>
        <taxon>Bacteria</taxon>
        <taxon>Bacillati</taxon>
        <taxon>Actinomycetota</taxon>
        <taxon>Actinomycetes</taxon>
        <taxon>Streptosporangiales</taxon>
        <taxon>Streptosporangiaceae</taxon>
        <taxon>Streptosporangium</taxon>
    </lineage>
</organism>